<dbReference type="RefSeq" id="WP_116821427.1">
    <property type="nucleotide sequence ID" value="NZ_CP030926.1"/>
</dbReference>
<dbReference type="EMBL" id="CP030926">
    <property type="protein sequence ID" value="AXN39608.1"/>
    <property type="molecule type" value="Genomic_DNA"/>
</dbReference>
<reference evidence="1 2" key="1">
    <citation type="submission" date="2018-07" db="EMBL/GenBank/DDBJ databases">
        <title>The molecular basis for the intramolecular migration of carboxyl group in the catabolism of para-hydroxybenzoate via gentisate.</title>
        <authorList>
            <person name="Zhao H."/>
            <person name="Xu Y."/>
            <person name="Lin S."/>
            <person name="Spain J.C."/>
            <person name="Zhou N.-Y."/>
        </authorList>
    </citation>
    <scope>NUCLEOTIDE SEQUENCE [LARGE SCALE GENOMIC DNA]</scope>
    <source>
        <strain evidence="1 2">PHB-7a</strain>
    </source>
</reference>
<dbReference type="Gene3D" id="3.40.50.720">
    <property type="entry name" value="NAD(P)-binding Rossmann-like Domain"/>
    <property type="match status" value="1"/>
</dbReference>
<protein>
    <recommendedName>
        <fullName evidence="3">D-isomer specific 2-hydroxyacid dehydrogenase NAD-binding domain-containing protein</fullName>
    </recommendedName>
</protein>
<organism evidence="1 2">
    <name type="scientific">Peribacillus butanolivorans</name>
    <dbReference type="NCBI Taxonomy" id="421767"/>
    <lineage>
        <taxon>Bacteria</taxon>
        <taxon>Bacillati</taxon>
        <taxon>Bacillota</taxon>
        <taxon>Bacilli</taxon>
        <taxon>Bacillales</taxon>
        <taxon>Bacillaceae</taxon>
        <taxon>Peribacillus</taxon>
    </lineage>
</organism>
<evidence type="ECO:0000313" key="2">
    <source>
        <dbReference type="Proteomes" id="UP000260457"/>
    </source>
</evidence>
<evidence type="ECO:0000313" key="1">
    <source>
        <dbReference type="EMBL" id="AXN39608.1"/>
    </source>
</evidence>
<keyword evidence="2" id="KW-1185">Reference proteome</keyword>
<proteinExistence type="predicted"/>
<gene>
    <name evidence="1" type="ORF">DTO10_15280</name>
</gene>
<evidence type="ECO:0008006" key="3">
    <source>
        <dbReference type="Google" id="ProtNLM"/>
    </source>
</evidence>
<name>A0ABM6XMC0_9BACI</name>
<accession>A0ABM6XMC0</accession>
<sequence>MKGSAVFVNIGRSDLVKEEVLIEFYKTGKLLMPF</sequence>
<dbReference type="Proteomes" id="UP000260457">
    <property type="component" value="Chromosome"/>
</dbReference>